<dbReference type="FunFam" id="1.20.930.40:FF:000001">
    <property type="entry name" value="N-acetylated-alpha-linked acidic dipeptidase 2"/>
    <property type="match status" value="1"/>
</dbReference>
<evidence type="ECO:0000256" key="30">
    <source>
        <dbReference type="ARBA" id="ARBA00082075"/>
    </source>
</evidence>
<dbReference type="GO" id="GO:0006508">
    <property type="term" value="P:proteolysis"/>
    <property type="evidence" value="ECO:0007669"/>
    <property type="project" value="UniProtKB-KW"/>
</dbReference>
<keyword evidence="12" id="KW-0862">Zinc</keyword>
<evidence type="ECO:0000259" key="34">
    <source>
        <dbReference type="Pfam" id="PF04253"/>
    </source>
</evidence>
<evidence type="ECO:0000256" key="8">
    <source>
        <dbReference type="ARBA" id="ARBA00022670"/>
    </source>
</evidence>
<evidence type="ECO:0000256" key="10">
    <source>
        <dbReference type="ARBA" id="ARBA00022723"/>
    </source>
</evidence>
<comment type="catalytic activity">
    <reaction evidence="20">
        <text>Release of an unsubstituted, C-terminal glutamyl residue, typically from Ac-Asp-Glu or folylpoly-gamma-glutamates.</text>
        <dbReference type="EC" id="3.4.17.21"/>
    </reaction>
</comment>
<comment type="function">
    <text evidence="21">Also exhibits a dipeptidyl-peptidase IV type activity. In vitro, cleaves Gly-Pro-AMC.</text>
</comment>
<keyword evidence="5" id="KW-1003">Cell membrane</keyword>
<evidence type="ECO:0000256" key="5">
    <source>
        <dbReference type="ARBA" id="ARBA00022475"/>
    </source>
</evidence>
<dbReference type="InterPro" id="IPR003137">
    <property type="entry name" value="PA_domain"/>
</dbReference>
<keyword evidence="6" id="KW-0597">Phosphoprotein</keyword>
<evidence type="ECO:0000256" key="21">
    <source>
        <dbReference type="ARBA" id="ARBA00054055"/>
    </source>
</evidence>
<dbReference type="Pfam" id="PF04389">
    <property type="entry name" value="Peptidase_M28"/>
    <property type="match status" value="1"/>
</dbReference>
<keyword evidence="15 32" id="KW-1133">Transmembrane helix</keyword>
<accession>A0A210QTT3</accession>
<dbReference type="GO" id="GO:0016805">
    <property type="term" value="F:dipeptidase activity"/>
    <property type="evidence" value="ECO:0007669"/>
    <property type="project" value="UniProtKB-KW"/>
</dbReference>
<dbReference type="Gene3D" id="1.20.930.40">
    <property type="entry name" value="Transferrin receptor-like, dimerisation domain"/>
    <property type="match status" value="1"/>
</dbReference>
<evidence type="ECO:0000256" key="2">
    <source>
        <dbReference type="ARBA" id="ARBA00004401"/>
    </source>
</evidence>
<evidence type="ECO:0000256" key="28">
    <source>
        <dbReference type="ARBA" id="ARBA00080362"/>
    </source>
</evidence>
<dbReference type="CDD" id="cd02121">
    <property type="entry name" value="PA_GCPII_like"/>
    <property type="match status" value="1"/>
</dbReference>
<evidence type="ECO:0000256" key="3">
    <source>
        <dbReference type="ARBA" id="ARBA00005634"/>
    </source>
</evidence>
<comment type="subcellular location">
    <subcellularLocation>
        <location evidence="2">Cell membrane</location>
        <topology evidence="2">Single-pass type II membrane protein</topology>
    </subcellularLocation>
</comment>
<dbReference type="GO" id="GO:0004181">
    <property type="term" value="F:metallocarboxypeptidase activity"/>
    <property type="evidence" value="ECO:0007669"/>
    <property type="project" value="UniProtKB-EC"/>
</dbReference>
<feature type="domain" description="Transferrin receptor-like dimerisation" evidence="34">
    <location>
        <begin position="639"/>
        <end position="760"/>
    </location>
</feature>
<gene>
    <name evidence="36" type="ORF">KP79_PYT10273</name>
</gene>
<keyword evidence="11" id="KW-0378">Hydrolase</keyword>
<protein>
    <recommendedName>
        <fullName evidence="24">Glutamate carboxypeptidase 2</fullName>
        <ecNumber evidence="23">3.4.17.21</ecNumber>
    </recommendedName>
    <alternativeName>
        <fullName evidence="27">Folate hydrolase 1</fullName>
    </alternativeName>
    <alternativeName>
        <fullName evidence="30">Folylpoly-gamma-glutamate carboxypeptidase</fullName>
    </alternativeName>
    <alternativeName>
        <fullName evidence="31">Glutamate carboxypeptidase II</fullName>
    </alternativeName>
    <alternativeName>
        <fullName evidence="28">Membrane glutamate carboxypeptidase</fullName>
    </alternativeName>
    <alternativeName>
        <fullName evidence="29">N-acetylated-alpha-linked acidic dipeptidase I</fullName>
    </alternativeName>
    <alternativeName>
        <fullName evidence="25">Prostate-specific membrane antigen homolog</fullName>
    </alternativeName>
    <alternativeName>
        <fullName evidence="26">Pteroylpoly-gamma-glutamate carboxypeptidase</fullName>
    </alternativeName>
</protein>
<evidence type="ECO:0000256" key="20">
    <source>
        <dbReference type="ARBA" id="ARBA00052003"/>
    </source>
</evidence>
<evidence type="ECO:0000256" key="14">
    <source>
        <dbReference type="ARBA" id="ARBA00022968"/>
    </source>
</evidence>
<evidence type="ECO:0000256" key="27">
    <source>
        <dbReference type="ARBA" id="ARBA00079527"/>
    </source>
</evidence>
<comment type="cofactor">
    <cofactor evidence="1">
        <name>Zn(2+)</name>
        <dbReference type="ChEBI" id="CHEBI:29105"/>
    </cofactor>
</comment>
<dbReference type="SUPFAM" id="SSF47672">
    <property type="entry name" value="Transferrin receptor-like dimerisation domain"/>
    <property type="match status" value="1"/>
</dbReference>
<evidence type="ECO:0000256" key="13">
    <source>
        <dbReference type="ARBA" id="ARBA00022837"/>
    </source>
</evidence>
<dbReference type="InterPro" id="IPR039373">
    <property type="entry name" value="Peptidase_M28B"/>
</dbReference>
<feature type="transmembrane region" description="Helical" evidence="32">
    <location>
        <begin position="23"/>
        <end position="41"/>
    </location>
</feature>
<dbReference type="PANTHER" id="PTHR10404">
    <property type="entry name" value="N-ACETYLATED-ALPHA-LINKED ACIDIC DIPEPTIDASE"/>
    <property type="match status" value="1"/>
</dbReference>
<keyword evidence="7" id="KW-0121">Carboxypeptidase</keyword>
<sequence>MEYSTLEGSSGAHKKNLIKWKDACITGLVGLLIGLAIGLFIGNFDKKELGDGVFLPGISNKIIQDGDPAVSDIIMDAIKSENIREYLRDLTQLPHLAGTEANYRLAMELHDFWRQEGLDEVYVTPYDVLLSYPNVTDDDMMNRIELINATGGVVYQSPLREAILHPSENKSGVVPPFNAYSAPGDITAERLVYVNYGRLEDYRWLRNNTSVNVTGAIVIARYGQPFRGDKVKLATRYGAIGIILYSDPAEDVPNGSTSKVYPDDWWLPPSGVQRGTVGKMSGDPLTRGYPATETAYRYQQDSSEADLPTIPVHPVGYGTAEILLRELSGEEVPPQWKGGLNITYRLGGVLQTDGWTIRMFISTQSYMRRIHNVFGVIRGAIEPDRYVLIGNHRDAWVFGAIDPSSATAVMKEASRVMGNLVKQGRWRPRRSIIFCSWDAEEYGLFGSYEWVEQYVKNLAARSLAYINIDVAVTGNATFEPIGTPLMHTITYDATKKVVNPDSSESGEGIVTVYDKWLKRFPAPGTSRPLFRMAASQSDHAPFIQLVGIPSVMLAFTGDSIPGANPLYHTRYDTFHILDEIIDRGFKTHRAVCQVTAEMARNLADSLTVPFNVSDLSEQLQMRVTILDMEYGQLLRTHGIHFEWLQEAAENFSSEVIKFQTRADNINMNDPFAIRRINDQLILLERAFIDPAGLPGRPLARHVLFSHLDVNSYVGTTFPGLVDSLLKLADASEDETKALWEVIKQHFSVLVFTIQSAQTTLREVTTFMPDFQETV</sequence>
<dbReference type="InterPro" id="IPR007365">
    <property type="entry name" value="TFR-like_dimer_dom"/>
</dbReference>
<comment type="function">
    <text evidence="22">Has both folate hydrolase and N-acetylated-alpha-linked-acidic dipeptidase (NAALADase) activity. Has a preference for tri-alpha-glutamate peptides. In the intestine, required for the uptake of folate. In the brain, modulates excitatory neurotransmission through the hydrolysis of the neuropeptide, N-aceylaspartylglutamate (NAAG), thereby releasing glutamate.</text>
</comment>
<evidence type="ECO:0000256" key="22">
    <source>
        <dbReference type="ARBA" id="ARBA00056370"/>
    </source>
</evidence>
<evidence type="ECO:0000256" key="32">
    <source>
        <dbReference type="SAM" id="Phobius"/>
    </source>
</evidence>
<evidence type="ECO:0000256" key="26">
    <source>
        <dbReference type="ARBA" id="ARBA00078457"/>
    </source>
</evidence>
<evidence type="ECO:0000256" key="11">
    <source>
        <dbReference type="ARBA" id="ARBA00022801"/>
    </source>
</evidence>
<evidence type="ECO:0000256" key="12">
    <source>
        <dbReference type="ARBA" id="ARBA00022833"/>
    </source>
</evidence>
<keyword evidence="19" id="KW-0325">Glycoprotein</keyword>
<evidence type="ECO:0000256" key="25">
    <source>
        <dbReference type="ARBA" id="ARBA00075140"/>
    </source>
</evidence>
<dbReference type="EMBL" id="NEDP02001917">
    <property type="protein sequence ID" value="OWF52173.1"/>
    <property type="molecule type" value="Genomic_DNA"/>
</dbReference>
<dbReference type="Proteomes" id="UP000242188">
    <property type="component" value="Unassembled WGS sequence"/>
</dbReference>
<keyword evidence="13" id="KW-0106">Calcium</keyword>
<evidence type="ECO:0000256" key="31">
    <source>
        <dbReference type="ARBA" id="ARBA00082320"/>
    </source>
</evidence>
<keyword evidence="17" id="KW-0482">Metalloprotease</keyword>
<dbReference type="FunFam" id="3.40.630.10:FF:000009">
    <property type="entry name" value="N-acetylated-alpha-linked acidic dipeptidase 2"/>
    <property type="match status" value="1"/>
</dbReference>
<dbReference type="Pfam" id="PF04253">
    <property type="entry name" value="TFR_dimer"/>
    <property type="match status" value="1"/>
</dbReference>
<evidence type="ECO:0000256" key="7">
    <source>
        <dbReference type="ARBA" id="ARBA00022645"/>
    </source>
</evidence>
<reference evidence="36 37" key="1">
    <citation type="journal article" date="2017" name="Nat. Ecol. Evol.">
        <title>Scallop genome provides insights into evolution of bilaterian karyotype and development.</title>
        <authorList>
            <person name="Wang S."/>
            <person name="Zhang J."/>
            <person name="Jiao W."/>
            <person name="Li J."/>
            <person name="Xun X."/>
            <person name="Sun Y."/>
            <person name="Guo X."/>
            <person name="Huan P."/>
            <person name="Dong B."/>
            <person name="Zhang L."/>
            <person name="Hu X."/>
            <person name="Sun X."/>
            <person name="Wang J."/>
            <person name="Zhao C."/>
            <person name="Wang Y."/>
            <person name="Wang D."/>
            <person name="Huang X."/>
            <person name="Wang R."/>
            <person name="Lv J."/>
            <person name="Li Y."/>
            <person name="Zhang Z."/>
            <person name="Liu B."/>
            <person name="Lu W."/>
            <person name="Hui Y."/>
            <person name="Liang J."/>
            <person name="Zhou Z."/>
            <person name="Hou R."/>
            <person name="Li X."/>
            <person name="Liu Y."/>
            <person name="Li H."/>
            <person name="Ning X."/>
            <person name="Lin Y."/>
            <person name="Zhao L."/>
            <person name="Xing Q."/>
            <person name="Dou J."/>
            <person name="Li Y."/>
            <person name="Mao J."/>
            <person name="Guo H."/>
            <person name="Dou H."/>
            <person name="Li T."/>
            <person name="Mu C."/>
            <person name="Jiang W."/>
            <person name="Fu Q."/>
            <person name="Fu X."/>
            <person name="Miao Y."/>
            <person name="Liu J."/>
            <person name="Yu Q."/>
            <person name="Li R."/>
            <person name="Liao H."/>
            <person name="Li X."/>
            <person name="Kong Y."/>
            <person name="Jiang Z."/>
            <person name="Chourrout D."/>
            <person name="Li R."/>
            <person name="Bao Z."/>
        </authorList>
    </citation>
    <scope>NUCLEOTIDE SEQUENCE [LARGE SCALE GENOMIC DNA]</scope>
    <source>
        <strain evidence="36 37">PY_sf001</strain>
    </source>
</reference>
<dbReference type="SUPFAM" id="SSF53187">
    <property type="entry name" value="Zn-dependent exopeptidases"/>
    <property type="match status" value="1"/>
</dbReference>
<keyword evidence="37" id="KW-1185">Reference proteome</keyword>
<dbReference type="EC" id="3.4.17.21" evidence="23"/>
<comment type="similarity">
    <text evidence="3">Belongs to the peptidase M28 family. M28B subfamily.</text>
</comment>
<organism evidence="36 37">
    <name type="scientific">Mizuhopecten yessoensis</name>
    <name type="common">Japanese scallop</name>
    <name type="synonym">Patinopecten yessoensis</name>
    <dbReference type="NCBI Taxonomy" id="6573"/>
    <lineage>
        <taxon>Eukaryota</taxon>
        <taxon>Metazoa</taxon>
        <taxon>Spiralia</taxon>
        <taxon>Lophotrochozoa</taxon>
        <taxon>Mollusca</taxon>
        <taxon>Bivalvia</taxon>
        <taxon>Autobranchia</taxon>
        <taxon>Pteriomorphia</taxon>
        <taxon>Pectinida</taxon>
        <taxon>Pectinoidea</taxon>
        <taxon>Pectinidae</taxon>
        <taxon>Mizuhopecten</taxon>
    </lineage>
</organism>
<keyword evidence="10" id="KW-0479">Metal-binding</keyword>
<keyword evidence="18 32" id="KW-0472">Membrane</keyword>
<evidence type="ECO:0000256" key="9">
    <source>
        <dbReference type="ARBA" id="ARBA00022692"/>
    </source>
</evidence>
<evidence type="ECO:0000256" key="24">
    <source>
        <dbReference type="ARBA" id="ARBA00070473"/>
    </source>
</evidence>
<evidence type="ECO:0000313" key="37">
    <source>
        <dbReference type="Proteomes" id="UP000242188"/>
    </source>
</evidence>
<evidence type="ECO:0000256" key="29">
    <source>
        <dbReference type="ARBA" id="ARBA00080568"/>
    </source>
</evidence>
<dbReference type="OrthoDB" id="5841748at2759"/>
<evidence type="ECO:0000256" key="23">
    <source>
        <dbReference type="ARBA" id="ARBA00066561"/>
    </source>
</evidence>
<dbReference type="SUPFAM" id="SSF52025">
    <property type="entry name" value="PA domain"/>
    <property type="match status" value="1"/>
</dbReference>
<dbReference type="InterPro" id="IPR046450">
    <property type="entry name" value="PA_dom_sf"/>
</dbReference>
<keyword evidence="14" id="KW-0735">Signal-anchor</keyword>
<dbReference type="InterPro" id="IPR007484">
    <property type="entry name" value="Peptidase_M28"/>
</dbReference>
<keyword evidence="8" id="KW-0645">Protease</keyword>
<feature type="domain" description="Peptidase M28" evidence="35">
    <location>
        <begin position="372"/>
        <end position="578"/>
    </location>
</feature>
<dbReference type="Gene3D" id="3.40.630.10">
    <property type="entry name" value="Zn peptidases"/>
    <property type="match status" value="1"/>
</dbReference>
<dbReference type="FunFam" id="3.50.30.30:FF:000002">
    <property type="entry name" value="N-acetylated-alpha-linked acidic dipeptidase 2"/>
    <property type="match status" value="1"/>
</dbReference>
<comment type="caution">
    <text evidence="36">The sequence shown here is derived from an EMBL/GenBank/DDBJ whole genome shotgun (WGS) entry which is preliminary data.</text>
</comment>
<proteinExistence type="inferred from homology"/>
<dbReference type="AlphaFoldDB" id="A0A210QTT3"/>
<evidence type="ECO:0000256" key="4">
    <source>
        <dbReference type="ARBA" id="ARBA00011738"/>
    </source>
</evidence>
<evidence type="ECO:0000259" key="35">
    <source>
        <dbReference type="Pfam" id="PF04389"/>
    </source>
</evidence>
<evidence type="ECO:0000313" key="36">
    <source>
        <dbReference type="EMBL" id="OWF52173.1"/>
    </source>
</evidence>
<evidence type="ECO:0000256" key="15">
    <source>
        <dbReference type="ARBA" id="ARBA00022989"/>
    </source>
</evidence>
<dbReference type="Gene3D" id="3.50.30.30">
    <property type="match status" value="1"/>
</dbReference>
<comment type="subunit">
    <text evidence="4">Homodimer.</text>
</comment>
<dbReference type="InterPro" id="IPR036757">
    <property type="entry name" value="TFR-like_dimer_dom_sf"/>
</dbReference>
<dbReference type="GO" id="GO:0005886">
    <property type="term" value="C:plasma membrane"/>
    <property type="evidence" value="ECO:0007669"/>
    <property type="project" value="UniProtKB-SubCell"/>
</dbReference>
<evidence type="ECO:0000256" key="19">
    <source>
        <dbReference type="ARBA" id="ARBA00023180"/>
    </source>
</evidence>
<keyword evidence="9 32" id="KW-0812">Transmembrane</keyword>
<evidence type="ECO:0000259" key="33">
    <source>
        <dbReference type="Pfam" id="PF02225"/>
    </source>
</evidence>
<dbReference type="GO" id="GO:0046872">
    <property type="term" value="F:metal ion binding"/>
    <property type="evidence" value="ECO:0007669"/>
    <property type="project" value="UniProtKB-KW"/>
</dbReference>
<evidence type="ECO:0000256" key="18">
    <source>
        <dbReference type="ARBA" id="ARBA00023136"/>
    </source>
</evidence>
<dbReference type="Pfam" id="PF02225">
    <property type="entry name" value="PA"/>
    <property type="match status" value="1"/>
</dbReference>
<evidence type="ECO:0000256" key="16">
    <source>
        <dbReference type="ARBA" id="ARBA00022997"/>
    </source>
</evidence>
<dbReference type="CDD" id="cd08022">
    <property type="entry name" value="M28_PSMA_like"/>
    <property type="match status" value="1"/>
</dbReference>
<feature type="domain" description="PA" evidence="33">
    <location>
        <begin position="191"/>
        <end position="276"/>
    </location>
</feature>
<keyword evidence="16" id="KW-0224">Dipeptidase</keyword>
<dbReference type="PANTHER" id="PTHR10404:SF77">
    <property type="entry name" value="GLUTAMATE CARBOXYPEPTIDASE 2 HOMOLOG"/>
    <property type="match status" value="1"/>
</dbReference>
<name>A0A210QTT3_MIZYE</name>
<evidence type="ECO:0000256" key="17">
    <source>
        <dbReference type="ARBA" id="ARBA00023049"/>
    </source>
</evidence>
<evidence type="ECO:0000256" key="6">
    <source>
        <dbReference type="ARBA" id="ARBA00022553"/>
    </source>
</evidence>
<evidence type="ECO:0000256" key="1">
    <source>
        <dbReference type="ARBA" id="ARBA00001947"/>
    </source>
</evidence>